<organism evidence="2 3">
    <name type="scientific">Mycena pura</name>
    <dbReference type="NCBI Taxonomy" id="153505"/>
    <lineage>
        <taxon>Eukaryota</taxon>
        <taxon>Fungi</taxon>
        <taxon>Dikarya</taxon>
        <taxon>Basidiomycota</taxon>
        <taxon>Agaricomycotina</taxon>
        <taxon>Agaricomycetes</taxon>
        <taxon>Agaricomycetidae</taxon>
        <taxon>Agaricales</taxon>
        <taxon>Marasmiineae</taxon>
        <taxon>Mycenaceae</taxon>
        <taxon>Mycena</taxon>
    </lineage>
</organism>
<accession>A0AAD6Y2N1</accession>
<keyword evidence="3" id="KW-1185">Reference proteome</keyword>
<reference evidence="2" key="1">
    <citation type="submission" date="2023-03" db="EMBL/GenBank/DDBJ databases">
        <title>Massive genome expansion in bonnet fungi (Mycena s.s.) driven by repeated elements and novel gene families across ecological guilds.</title>
        <authorList>
            <consortium name="Lawrence Berkeley National Laboratory"/>
            <person name="Harder C.B."/>
            <person name="Miyauchi S."/>
            <person name="Viragh M."/>
            <person name="Kuo A."/>
            <person name="Thoen E."/>
            <person name="Andreopoulos B."/>
            <person name="Lu D."/>
            <person name="Skrede I."/>
            <person name="Drula E."/>
            <person name="Henrissat B."/>
            <person name="Morin E."/>
            <person name="Kohler A."/>
            <person name="Barry K."/>
            <person name="LaButti K."/>
            <person name="Morin E."/>
            <person name="Salamov A."/>
            <person name="Lipzen A."/>
            <person name="Mereny Z."/>
            <person name="Hegedus B."/>
            <person name="Baldrian P."/>
            <person name="Stursova M."/>
            <person name="Weitz H."/>
            <person name="Taylor A."/>
            <person name="Grigoriev I.V."/>
            <person name="Nagy L.G."/>
            <person name="Martin F."/>
            <person name="Kauserud H."/>
        </authorList>
    </citation>
    <scope>NUCLEOTIDE SEQUENCE</scope>
    <source>
        <strain evidence="2">9144</strain>
    </source>
</reference>
<proteinExistence type="predicted"/>
<feature type="region of interest" description="Disordered" evidence="1">
    <location>
        <begin position="166"/>
        <end position="192"/>
    </location>
</feature>
<gene>
    <name evidence="2" type="ORF">GGX14DRAFT_403452</name>
</gene>
<sequence>MILPLDRTPVRRREALKFVRTSSKVPPGRLFRREGCSATGTFYVRTISILAAQIGPKSVRTTHPTSKGTNGGPRSTDTLVPGIAKKSRAMPVAAMMGNFNIALRSIAERYKVPFAAFCKLNGKYNRLNGRVNQVEGKGKDILFRDASGAILGRSVNRLCIADQPSTVNQPAENNASLHSAPPEIDSGGGQGVSTHAKLIKSASAHCVDSAHTSSQRDAFNGQLELLPVTPVEVQKRLISDLFRVVSETGEPRSCRAPA</sequence>
<feature type="compositionally biased region" description="Polar residues" evidence="1">
    <location>
        <begin position="59"/>
        <end position="78"/>
    </location>
</feature>
<name>A0AAD6Y2N1_9AGAR</name>
<dbReference type="AlphaFoldDB" id="A0AAD6Y2N1"/>
<comment type="caution">
    <text evidence="2">The sequence shown here is derived from an EMBL/GenBank/DDBJ whole genome shotgun (WGS) entry which is preliminary data.</text>
</comment>
<protein>
    <submittedName>
        <fullName evidence="2">Uncharacterized protein</fullName>
    </submittedName>
</protein>
<evidence type="ECO:0000313" key="3">
    <source>
        <dbReference type="Proteomes" id="UP001219525"/>
    </source>
</evidence>
<dbReference type="EMBL" id="JARJCW010000085">
    <property type="protein sequence ID" value="KAJ7196247.1"/>
    <property type="molecule type" value="Genomic_DNA"/>
</dbReference>
<feature type="compositionally biased region" description="Polar residues" evidence="1">
    <location>
        <begin position="166"/>
        <end position="177"/>
    </location>
</feature>
<feature type="region of interest" description="Disordered" evidence="1">
    <location>
        <begin position="58"/>
        <end position="79"/>
    </location>
</feature>
<evidence type="ECO:0000313" key="2">
    <source>
        <dbReference type="EMBL" id="KAJ7196247.1"/>
    </source>
</evidence>
<evidence type="ECO:0000256" key="1">
    <source>
        <dbReference type="SAM" id="MobiDB-lite"/>
    </source>
</evidence>
<dbReference type="Proteomes" id="UP001219525">
    <property type="component" value="Unassembled WGS sequence"/>
</dbReference>